<dbReference type="InterPro" id="IPR001944">
    <property type="entry name" value="Glycoside_Hdrlase_35"/>
</dbReference>
<dbReference type="STRING" id="542762.A0A4S4CWM9"/>
<evidence type="ECO:0000259" key="6">
    <source>
        <dbReference type="Pfam" id="PF01301"/>
    </source>
</evidence>
<keyword evidence="5" id="KW-0472">Membrane</keyword>
<dbReference type="Gene3D" id="3.20.20.80">
    <property type="entry name" value="Glycosidases"/>
    <property type="match status" value="1"/>
</dbReference>
<evidence type="ECO:0000256" key="3">
    <source>
        <dbReference type="ARBA" id="ARBA00012756"/>
    </source>
</evidence>
<gene>
    <name evidence="7" type="ORF">TEA_023431</name>
</gene>
<dbReference type="InterPro" id="IPR017853">
    <property type="entry name" value="GH"/>
</dbReference>
<feature type="domain" description="Glycoside hydrolase 35 catalytic" evidence="6">
    <location>
        <begin position="168"/>
        <end position="235"/>
    </location>
</feature>
<dbReference type="Proteomes" id="UP000306102">
    <property type="component" value="Unassembled WGS sequence"/>
</dbReference>
<protein>
    <recommendedName>
        <fullName evidence="3">beta-galactosidase</fullName>
        <ecNumber evidence="3">3.2.1.23</ecNumber>
    </recommendedName>
</protein>
<feature type="region of interest" description="Disordered" evidence="4">
    <location>
        <begin position="1"/>
        <end position="37"/>
    </location>
</feature>
<dbReference type="EMBL" id="SDRB02013734">
    <property type="protein sequence ID" value="THF94280.1"/>
    <property type="molecule type" value="Genomic_DNA"/>
</dbReference>
<comment type="caution">
    <text evidence="7">The sequence shown here is derived from an EMBL/GenBank/DDBJ whole genome shotgun (WGS) entry which is preliminary data.</text>
</comment>
<dbReference type="EC" id="3.2.1.23" evidence="3"/>
<keyword evidence="5" id="KW-0812">Transmembrane</keyword>
<feature type="compositionally biased region" description="Basic and acidic residues" evidence="4">
    <location>
        <begin position="1"/>
        <end position="20"/>
    </location>
</feature>
<sequence length="261" mass="29150">MIVREMGRLGDMRFEKRSEGHPQQCTSGSSGKSISSDTKLSTMARNRSIRTKIFLFLLFLVAFGAFAPVFAPLPSLSSSLSSHHNTNKVNVRKFKIAEDMFWKDGKPFQIIGGDLHYFRVLPELAMGVALLVITMRVSDGGTIVESSNGLVSCRGVGVNLRSTLSEGHEYWEDRLLRAKALGLNTIQIYVPWNLHEPRKGQLVFEGIADIVSFLKLCQKLDLLVMLRPGPYICAGMTKTVSSRNFRCFVKFTQFVKVGHSC</sequence>
<evidence type="ECO:0000313" key="8">
    <source>
        <dbReference type="Proteomes" id="UP000306102"/>
    </source>
</evidence>
<evidence type="ECO:0000256" key="2">
    <source>
        <dbReference type="ARBA" id="ARBA00009809"/>
    </source>
</evidence>
<evidence type="ECO:0000256" key="1">
    <source>
        <dbReference type="ARBA" id="ARBA00001412"/>
    </source>
</evidence>
<feature type="compositionally biased region" description="Low complexity" evidence="4">
    <location>
        <begin position="26"/>
        <end position="37"/>
    </location>
</feature>
<dbReference type="AlphaFoldDB" id="A0A4S4CWM9"/>
<dbReference type="PANTHER" id="PTHR23421">
    <property type="entry name" value="BETA-GALACTOSIDASE RELATED"/>
    <property type="match status" value="1"/>
</dbReference>
<feature type="transmembrane region" description="Helical" evidence="5">
    <location>
        <begin position="53"/>
        <end position="73"/>
    </location>
</feature>
<dbReference type="SUPFAM" id="SSF51445">
    <property type="entry name" value="(Trans)glycosidases"/>
    <property type="match status" value="1"/>
</dbReference>
<keyword evidence="8" id="KW-1185">Reference proteome</keyword>
<dbReference type="Pfam" id="PF01301">
    <property type="entry name" value="Glyco_hydro_35"/>
    <property type="match status" value="1"/>
</dbReference>
<dbReference type="GO" id="GO:0005975">
    <property type="term" value="P:carbohydrate metabolic process"/>
    <property type="evidence" value="ECO:0007669"/>
    <property type="project" value="InterPro"/>
</dbReference>
<dbReference type="GO" id="GO:0004565">
    <property type="term" value="F:beta-galactosidase activity"/>
    <property type="evidence" value="ECO:0007669"/>
    <property type="project" value="UniProtKB-EC"/>
</dbReference>
<organism evidence="7 8">
    <name type="scientific">Camellia sinensis var. sinensis</name>
    <name type="common">China tea</name>
    <dbReference type="NCBI Taxonomy" id="542762"/>
    <lineage>
        <taxon>Eukaryota</taxon>
        <taxon>Viridiplantae</taxon>
        <taxon>Streptophyta</taxon>
        <taxon>Embryophyta</taxon>
        <taxon>Tracheophyta</taxon>
        <taxon>Spermatophyta</taxon>
        <taxon>Magnoliopsida</taxon>
        <taxon>eudicotyledons</taxon>
        <taxon>Gunneridae</taxon>
        <taxon>Pentapetalae</taxon>
        <taxon>asterids</taxon>
        <taxon>Ericales</taxon>
        <taxon>Theaceae</taxon>
        <taxon>Camellia</taxon>
    </lineage>
</organism>
<keyword evidence="5" id="KW-1133">Transmembrane helix</keyword>
<evidence type="ECO:0000256" key="5">
    <source>
        <dbReference type="SAM" id="Phobius"/>
    </source>
</evidence>
<name>A0A4S4CWM9_CAMSN</name>
<comment type="catalytic activity">
    <reaction evidence="1">
        <text>Hydrolysis of terminal non-reducing beta-D-galactose residues in beta-D-galactosides.</text>
        <dbReference type="EC" id="3.2.1.23"/>
    </reaction>
</comment>
<evidence type="ECO:0000256" key="4">
    <source>
        <dbReference type="SAM" id="MobiDB-lite"/>
    </source>
</evidence>
<reference evidence="7 8" key="1">
    <citation type="journal article" date="2018" name="Proc. Natl. Acad. Sci. U.S.A.">
        <title>Draft genome sequence of Camellia sinensis var. sinensis provides insights into the evolution of the tea genome and tea quality.</title>
        <authorList>
            <person name="Wei C."/>
            <person name="Yang H."/>
            <person name="Wang S."/>
            <person name="Zhao J."/>
            <person name="Liu C."/>
            <person name="Gao L."/>
            <person name="Xia E."/>
            <person name="Lu Y."/>
            <person name="Tai Y."/>
            <person name="She G."/>
            <person name="Sun J."/>
            <person name="Cao H."/>
            <person name="Tong W."/>
            <person name="Gao Q."/>
            <person name="Li Y."/>
            <person name="Deng W."/>
            <person name="Jiang X."/>
            <person name="Wang W."/>
            <person name="Chen Q."/>
            <person name="Zhang S."/>
            <person name="Li H."/>
            <person name="Wu J."/>
            <person name="Wang P."/>
            <person name="Li P."/>
            <person name="Shi C."/>
            <person name="Zheng F."/>
            <person name="Jian J."/>
            <person name="Huang B."/>
            <person name="Shan D."/>
            <person name="Shi M."/>
            <person name="Fang C."/>
            <person name="Yue Y."/>
            <person name="Li F."/>
            <person name="Li D."/>
            <person name="Wei S."/>
            <person name="Han B."/>
            <person name="Jiang C."/>
            <person name="Yin Y."/>
            <person name="Xia T."/>
            <person name="Zhang Z."/>
            <person name="Bennetzen J.L."/>
            <person name="Zhao S."/>
            <person name="Wan X."/>
        </authorList>
    </citation>
    <scope>NUCLEOTIDE SEQUENCE [LARGE SCALE GENOMIC DNA]</scope>
    <source>
        <strain evidence="8">cv. Shuchazao</strain>
        <tissue evidence="7">Leaf</tissue>
    </source>
</reference>
<comment type="similarity">
    <text evidence="2">Belongs to the glycosyl hydrolase 35 family.</text>
</comment>
<proteinExistence type="inferred from homology"/>
<dbReference type="InterPro" id="IPR031330">
    <property type="entry name" value="Gly_Hdrlase_35_cat"/>
</dbReference>
<evidence type="ECO:0000313" key="7">
    <source>
        <dbReference type="EMBL" id="THF94280.1"/>
    </source>
</evidence>
<accession>A0A4S4CWM9</accession>